<evidence type="ECO:0000256" key="14">
    <source>
        <dbReference type="ARBA" id="ARBA00023319"/>
    </source>
</evidence>
<dbReference type="GO" id="GO:0016020">
    <property type="term" value="C:membrane"/>
    <property type="evidence" value="ECO:0007669"/>
    <property type="project" value="UniProtKB-SubCell"/>
</dbReference>
<dbReference type="InterPro" id="IPR013783">
    <property type="entry name" value="Ig-like_fold"/>
</dbReference>
<name>A0A9D4H8Y8_DREPO</name>
<keyword evidence="13" id="KW-0325">Glycoprotein</keyword>
<evidence type="ECO:0000256" key="11">
    <source>
        <dbReference type="ARBA" id="ARBA00023157"/>
    </source>
</evidence>
<dbReference type="AlphaFoldDB" id="A0A9D4H8Y8"/>
<comment type="catalytic activity">
    <reaction evidence="15">
        <text>O-phospho-L-tyrosyl-[protein] + H2O = L-tyrosyl-[protein] + phosphate</text>
        <dbReference type="Rhea" id="RHEA:10684"/>
        <dbReference type="Rhea" id="RHEA-COMP:10136"/>
        <dbReference type="Rhea" id="RHEA-COMP:20101"/>
        <dbReference type="ChEBI" id="CHEBI:15377"/>
        <dbReference type="ChEBI" id="CHEBI:43474"/>
        <dbReference type="ChEBI" id="CHEBI:46858"/>
        <dbReference type="ChEBI" id="CHEBI:61978"/>
        <dbReference type="EC" id="3.1.3.48"/>
    </reaction>
</comment>
<evidence type="ECO:0000256" key="7">
    <source>
        <dbReference type="ARBA" id="ARBA00022801"/>
    </source>
</evidence>
<organism evidence="16 17">
    <name type="scientific">Dreissena polymorpha</name>
    <name type="common">Zebra mussel</name>
    <name type="synonym">Mytilus polymorpha</name>
    <dbReference type="NCBI Taxonomy" id="45954"/>
    <lineage>
        <taxon>Eukaryota</taxon>
        <taxon>Metazoa</taxon>
        <taxon>Spiralia</taxon>
        <taxon>Lophotrochozoa</taxon>
        <taxon>Mollusca</taxon>
        <taxon>Bivalvia</taxon>
        <taxon>Autobranchia</taxon>
        <taxon>Heteroconchia</taxon>
        <taxon>Euheterodonta</taxon>
        <taxon>Imparidentia</taxon>
        <taxon>Neoheterodontei</taxon>
        <taxon>Myida</taxon>
        <taxon>Dreissenoidea</taxon>
        <taxon>Dreissenidae</taxon>
        <taxon>Dreissena</taxon>
    </lineage>
</organism>
<evidence type="ECO:0000256" key="3">
    <source>
        <dbReference type="ARBA" id="ARBA00013064"/>
    </source>
</evidence>
<evidence type="ECO:0000313" key="16">
    <source>
        <dbReference type="EMBL" id="KAH3831841.1"/>
    </source>
</evidence>
<evidence type="ECO:0000313" key="17">
    <source>
        <dbReference type="Proteomes" id="UP000828390"/>
    </source>
</evidence>
<keyword evidence="4" id="KW-0812">Transmembrane</keyword>
<dbReference type="GO" id="GO:0004725">
    <property type="term" value="F:protein tyrosine phosphatase activity"/>
    <property type="evidence" value="ECO:0007669"/>
    <property type="project" value="UniProtKB-EC"/>
</dbReference>
<keyword evidence="10" id="KW-0472">Membrane</keyword>
<keyword evidence="9" id="KW-1133">Transmembrane helix</keyword>
<proteinExistence type="inferred from homology"/>
<keyword evidence="14" id="KW-0393">Immunoglobulin domain</keyword>
<keyword evidence="8" id="KW-0904">Protein phosphatase</keyword>
<evidence type="ECO:0000256" key="9">
    <source>
        <dbReference type="ARBA" id="ARBA00022989"/>
    </source>
</evidence>
<keyword evidence="11" id="KW-1015">Disulfide bond</keyword>
<dbReference type="SUPFAM" id="SSF48726">
    <property type="entry name" value="Immunoglobulin"/>
    <property type="match status" value="1"/>
</dbReference>
<sequence length="59" mass="6830">MPLVKWRKGYLDLRPNEEPTRGRYVLNVSNILESTNYTCVAQSDLGNIEKEVHIKVKGR</sequence>
<dbReference type="EMBL" id="JAIWYP010000004">
    <property type="protein sequence ID" value="KAH3831841.1"/>
    <property type="molecule type" value="Genomic_DNA"/>
</dbReference>
<evidence type="ECO:0000256" key="1">
    <source>
        <dbReference type="ARBA" id="ARBA00004167"/>
    </source>
</evidence>
<reference evidence="16" key="2">
    <citation type="submission" date="2020-11" db="EMBL/GenBank/DDBJ databases">
        <authorList>
            <person name="McCartney M.A."/>
            <person name="Auch B."/>
            <person name="Kono T."/>
            <person name="Mallez S."/>
            <person name="Becker A."/>
            <person name="Gohl D.M."/>
            <person name="Silverstein K.A.T."/>
            <person name="Koren S."/>
            <person name="Bechman K.B."/>
            <person name="Herman A."/>
            <person name="Abrahante J.E."/>
            <person name="Garbe J."/>
        </authorList>
    </citation>
    <scope>NUCLEOTIDE SEQUENCE</scope>
    <source>
        <strain evidence="16">Duluth1</strain>
        <tissue evidence="16">Whole animal</tissue>
    </source>
</reference>
<evidence type="ECO:0000256" key="8">
    <source>
        <dbReference type="ARBA" id="ARBA00022912"/>
    </source>
</evidence>
<gene>
    <name evidence="16" type="ORF">DPMN_105113</name>
</gene>
<evidence type="ECO:0000256" key="4">
    <source>
        <dbReference type="ARBA" id="ARBA00022692"/>
    </source>
</evidence>
<evidence type="ECO:0000256" key="2">
    <source>
        <dbReference type="ARBA" id="ARBA00010504"/>
    </source>
</evidence>
<evidence type="ECO:0000256" key="10">
    <source>
        <dbReference type="ARBA" id="ARBA00023136"/>
    </source>
</evidence>
<keyword evidence="5" id="KW-0732">Signal</keyword>
<evidence type="ECO:0000256" key="15">
    <source>
        <dbReference type="ARBA" id="ARBA00051722"/>
    </source>
</evidence>
<dbReference type="FunFam" id="2.60.40.10:FF:000010">
    <property type="entry name" value="receptor-type tyrosine-protein phosphatase delta isoform X1"/>
    <property type="match status" value="1"/>
</dbReference>
<evidence type="ECO:0000256" key="6">
    <source>
        <dbReference type="ARBA" id="ARBA00022737"/>
    </source>
</evidence>
<protein>
    <recommendedName>
        <fullName evidence="3">protein-tyrosine-phosphatase</fullName>
        <ecNumber evidence="3">3.1.3.48</ecNumber>
    </recommendedName>
</protein>
<reference evidence="16" key="1">
    <citation type="journal article" date="2019" name="bioRxiv">
        <title>The Genome of the Zebra Mussel, Dreissena polymorpha: A Resource for Invasive Species Research.</title>
        <authorList>
            <person name="McCartney M.A."/>
            <person name="Auch B."/>
            <person name="Kono T."/>
            <person name="Mallez S."/>
            <person name="Zhang Y."/>
            <person name="Obille A."/>
            <person name="Becker A."/>
            <person name="Abrahante J.E."/>
            <person name="Garbe J."/>
            <person name="Badalamenti J.P."/>
            <person name="Herman A."/>
            <person name="Mangelson H."/>
            <person name="Liachko I."/>
            <person name="Sullivan S."/>
            <person name="Sone E.D."/>
            <person name="Koren S."/>
            <person name="Silverstein K.A.T."/>
            <person name="Beckman K.B."/>
            <person name="Gohl D.M."/>
        </authorList>
    </citation>
    <scope>NUCLEOTIDE SEQUENCE</scope>
    <source>
        <strain evidence="16">Duluth1</strain>
        <tissue evidence="16">Whole animal</tissue>
    </source>
</reference>
<dbReference type="Proteomes" id="UP000828390">
    <property type="component" value="Unassembled WGS sequence"/>
</dbReference>
<keyword evidence="17" id="KW-1185">Reference proteome</keyword>
<dbReference type="Gene3D" id="2.60.40.10">
    <property type="entry name" value="Immunoglobulins"/>
    <property type="match status" value="1"/>
</dbReference>
<keyword evidence="7" id="KW-0378">Hydrolase</keyword>
<keyword evidence="6" id="KW-0677">Repeat</keyword>
<comment type="caution">
    <text evidence="16">The sequence shown here is derived from an EMBL/GenBank/DDBJ whole genome shotgun (WGS) entry which is preliminary data.</text>
</comment>
<comment type="similarity">
    <text evidence="2">Belongs to the protein-tyrosine phosphatase family. Receptor class 2A subfamily.</text>
</comment>
<evidence type="ECO:0000256" key="12">
    <source>
        <dbReference type="ARBA" id="ARBA00023170"/>
    </source>
</evidence>
<dbReference type="EC" id="3.1.3.48" evidence="3"/>
<keyword evidence="12" id="KW-0675">Receptor</keyword>
<evidence type="ECO:0000256" key="13">
    <source>
        <dbReference type="ARBA" id="ARBA00023180"/>
    </source>
</evidence>
<accession>A0A9D4H8Y8</accession>
<evidence type="ECO:0000256" key="5">
    <source>
        <dbReference type="ARBA" id="ARBA00022729"/>
    </source>
</evidence>
<comment type="subcellular location">
    <subcellularLocation>
        <location evidence="1">Membrane</location>
        <topology evidence="1">Single-pass membrane protein</topology>
    </subcellularLocation>
</comment>
<dbReference type="InterPro" id="IPR036179">
    <property type="entry name" value="Ig-like_dom_sf"/>
</dbReference>